<organism evidence="9 10">
    <name type="scientific">Labilibaculum antarcticum</name>
    <dbReference type="NCBI Taxonomy" id="1717717"/>
    <lineage>
        <taxon>Bacteria</taxon>
        <taxon>Pseudomonadati</taxon>
        <taxon>Bacteroidota</taxon>
        <taxon>Bacteroidia</taxon>
        <taxon>Marinilabiliales</taxon>
        <taxon>Marinifilaceae</taxon>
        <taxon>Labilibaculum</taxon>
    </lineage>
</organism>
<dbReference type="AlphaFoldDB" id="A0A1Y1CQM9"/>
<dbReference type="InterPro" id="IPR001991">
    <property type="entry name" value="Na-dicarboxylate_symporter"/>
</dbReference>
<keyword evidence="4 8" id="KW-0812">Transmembrane</keyword>
<evidence type="ECO:0000256" key="8">
    <source>
        <dbReference type="SAM" id="Phobius"/>
    </source>
</evidence>
<dbReference type="KEGG" id="mbas:ALGA_4001"/>
<sequence length="436" mass="47383">MRKKMPLYVKILIGMGLGIIAGMFAVYFDLSDFTNDWIKPWGSIFLNLLKLIAVPLIFVSLIKGISSLSNITKLSRIGIKTISLYLLSTIIAVSFGLLLVNSIEPGNTFPDHKKIELQEKYNATIDLKKDQASELKNESPLKFLVDVVPSNFFKAATDNSKMLQIIFFAILFGVAMVILEDKKVKIVREFFDGIDAIILKIIDIIMLFAPYGVFALIAGLIVDFSGDLDLFSALGLYAITVILGLLVMIFVIYPLFLKIFTSIKYTDFYKAISPAQLLAFSTSSSAATLPLTMECVENDLGVANEVASFVLPVGVTINMDGTSCYQAIAAVFIAQVFGIDLDIYDQLIIVVTATLASIGTPGVPGGSIVMLIIVLTSVGIPIEGLALILGIDRPLDMLRTVVNVTGDATVATIVAKSENKLNLTPVVQVEKIMSEK</sequence>
<gene>
    <name evidence="9" type="ORF">ALGA_4001</name>
</gene>
<keyword evidence="3" id="KW-1003">Cell membrane</keyword>
<dbReference type="OrthoDB" id="9768885at2"/>
<dbReference type="SUPFAM" id="SSF118215">
    <property type="entry name" value="Proton glutamate symport protein"/>
    <property type="match status" value="1"/>
</dbReference>
<dbReference type="PANTHER" id="PTHR42865:SF7">
    <property type="entry name" value="PROTON_GLUTAMATE-ASPARTATE SYMPORTER"/>
    <property type="match status" value="1"/>
</dbReference>
<feature type="transmembrane region" description="Helical" evidence="8">
    <location>
        <begin position="40"/>
        <end position="62"/>
    </location>
</feature>
<dbReference type="Proteomes" id="UP000218267">
    <property type="component" value="Chromosome"/>
</dbReference>
<dbReference type="GO" id="GO:0015293">
    <property type="term" value="F:symporter activity"/>
    <property type="evidence" value="ECO:0007669"/>
    <property type="project" value="UniProtKB-KW"/>
</dbReference>
<dbReference type="PRINTS" id="PR00173">
    <property type="entry name" value="EDTRNSPORT"/>
</dbReference>
<dbReference type="EMBL" id="AP018042">
    <property type="protein sequence ID" value="BAX82293.1"/>
    <property type="molecule type" value="Genomic_DNA"/>
</dbReference>
<keyword evidence="5" id="KW-0769">Symport</keyword>
<keyword evidence="10" id="KW-1185">Reference proteome</keyword>
<feature type="transmembrane region" description="Helical" evidence="8">
    <location>
        <begin position="7"/>
        <end position="28"/>
    </location>
</feature>
<keyword evidence="2" id="KW-0813">Transport</keyword>
<evidence type="ECO:0000256" key="4">
    <source>
        <dbReference type="ARBA" id="ARBA00022692"/>
    </source>
</evidence>
<evidence type="ECO:0000256" key="1">
    <source>
        <dbReference type="ARBA" id="ARBA00004651"/>
    </source>
</evidence>
<feature type="transmembrane region" description="Helical" evidence="8">
    <location>
        <begin position="162"/>
        <end position="180"/>
    </location>
</feature>
<dbReference type="RefSeq" id="WP_096432472.1">
    <property type="nucleotide sequence ID" value="NZ_AP018042.1"/>
</dbReference>
<evidence type="ECO:0000256" key="7">
    <source>
        <dbReference type="ARBA" id="ARBA00023136"/>
    </source>
</evidence>
<evidence type="ECO:0000256" key="2">
    <source>
        <dbReference type="ARBA" id="ARBA00022448"/>
    </source>
</evidence>
<dbReference type="Gene3D" id="1.10.3860.10">
    <property type="entry name" value="Sodium:dicarboxylate symporter"/>
    <property type="match status" value="1"/>
</dbReference>
<feature type="transmembrane region" description="Helical" evidence="8">
    <location>
        <begin position="368"/>
        <end position="389"/>
    </location>
</feature>
<feature type="transmembrane region" description="Helical" evidence="8">
    <location>
        <begin position="82"/>
        <end position="103"/>
    </location>
</feature>
<protein>
    <submittedName>
        <fullName evidence="9">Glutamate:proton symporter</fullName>
    </submittedName>
</protein>
<dbReference type="FunFam" id="1.10.3860.10:FF:000001">
    <property type="entry name" value="C4-dicarboxylate transport protein"/>
    <property type="match status" value="1"/>
</dbReference>
<evidence type="ECO:0000313" key="9">
    <source>
        <dbReference type="EMBL" id="BAX82293.1"/>
    </source>
</evidence>
<dbReference type="Pfam" id="PF00375">
    <property type="entry name" value="SDF"/>
    <property type="match status" value="1"/>
</dbReference>
<evidence type="ECO:0000313" key="10">
    <source>
        <dbReference type="Proteomes" id="UP000218267"/>
    </source>
</evidence>
<evidence type="ECO:0000256" key="6">
    <source>
        <dbReference type="ARBA" id="ARBA00022989"/>
    </source>
</evidence>
<proteinExistence type="predicted"/>
<feature type="transmembrane region" description="Helical" evidence="8">
    <location>
        <begin position="201"/>
        <end position="222"/>
    </location>
</feature>
<keyword evidence="6 8" id="KW-1133">Transmembrane helix</keyword>
<evidence type="ECO:0000256" key="5">
    <source>
        <dbReference type="ARBA" id="ARBA00022847"/>
    </source>
</evidence>
<dbReference type="GO" id="GO:0006835">
    <property type="term" value="P:dicarboxylic acid transport"/>
    <property type="evidence" value="ECO:0007669"/>
    <property type="project" value="UniProtKB-ARBA"/>
</dbReference>
<reference evidence="9 10" key="1">
    <citation type="journal article" date="2018" name="Mar. Genomics">
        <title>Complete genome sequence of Marinifilaceae bacterium strain SPP2, isolated from the Antarctic marine sediment.</title>
        <authorList>
            <person name="Watanabe M."/>
            <person name="Kojima H."/>
            <person name="Fukui M."/>
        </authorList>
    </citation>
    <scope>NUCLEOTIDE SEQUENCE [LARGE SCALE GENOMIC DNA]</scope>
    <source>
        <strain evidence="9 10">SPP2</strain>
    </source>
</reference>
<name>A0A1Y1CQM9_9BACT</name>
<accession>A0A1Y1CQM9</accession>
<comment type="subcellular location">
    <subcellularLocation>
        <location evidence="1">Cell membrane</location>
        <topology evidence="1">Multi-pass membrane protein</topology>
    </subcellularLocation>
</comment>
<evidence type="ECO:0000256" key="3">
    <source>
        <dbReference type="ARBA" id="ARBA00022475"/>
    </source>
</evidence>
<keyword evidence="7 8" id="KW-0472">Membrane</keyword>
<dbReference type="PANTHER" id="PTHR42865">
    <property type="entry name" value="PROTON/GLUTAMATE-ASPARTATE SYMPORTER"/>
    <property type="match status" value="1"/>
</dbReference>
<dbReference type="InterPro" id="IPR036458">
    <property type="entry name" value="Na:dicarbo_symporter_sf"/>
</dbReference>
<dbReference type="GO" id="GO:0005886">
    <property type="term" value="C:plasma membrane"/>
    <property type="evidence" value="ECO:0007669"/>
    <property type="project" value="UniProtKB-SubCell"/>
</dbReference>
<feature type="transmembrane region" description="Helical" evidence="8">
    <location>
        <begin position="234"/>
        <end position="256"/>
    </location>
</feature>
<reference evidence="10" key="2">
    <citation type="journal article" date="2020" name="Antonie Van Leeuwenhoek">
        <title>Labilibaculum antarcticum sp. nov., a novel facultative anaerobic, psychrotorelant bacterium isolated from marine sediment of Antarctica.</title>
        <authorList>
            <person name="Watanabe M."/>
            <person name="Kojima H."/>
            <person name="Fukui M."/>
        </authorList>
    </citation>
    <scope>NUCLEOTIDE SEQUENCE [LARGE SCALE GENOMIC DNA]</scope>
    <source>
        <strain evidence="10">SPP2</strain>
    </source>
</reference>